<feature type="transmembrane region" description="Helical" evidence="6">
    <location>
        <begin position="251"/>
        <end position="271"/>
    </location>
</feature>
<gene>
    <name evidence="8" type="ORF">GEM_4719</name>
</gene>
<feature type="transmembrane region" description="Helical" evidence="6">
    <location>
        <begin position="211"/>
        <end position="231"/>
    </location>
</feature>
<proteinExistence type="predicted"/>
<feature type="domain" description="Amino acid permease/ SLC12A" evidence="7">
    <location>
        <begin position="46"/>
        <end position="442"/>
    </location>
</feature>
<dbReference type="PANTHER" id="PTHR42770">
    <property type="entry name" value="AMINO ACID TRANSPORTER-RELATED"/>
    <property type="match status" value="1"/>
</dbReference>
<evidence type="ECO:0000259" key="7">
    <source>
        <dbReference type="Pfam" id="PF00324"/>
    </source>
</evidence>
<reference evidence="8 9" key="1">
    <citation type="journal article" date="2012" name="J. Bacteriol.">
        <title>Complete Genome Sequence of Burkholderia sp. Strain GG4, a Betaproteobacterium That Reduces 3-Oxo-N-Acylhomoserine Lactones and Produces Different N-Acylhomoserine Lactones.</title>
        <authorList>
            <person name="Hong K.W."/>
            <person name="Koh C.L."/>
            <person name="Sam C.K."/>
            <person name="Yin W.F."/>
            <person name="Chan K.G."/>
        </authorList>
    </citation>
    <scope>NUCLEOTIDE SEQUENCE [LARGE SCALE GENOMIC DNA]</scope>
    <source>
        <strain evidence="8 9">GG4</strain>
    </source>
</reference>
<protein>
    <submittedName>
        <fullName evidence="8">Amino acid permease</fullName>
    </submittedName>
</protein>
<dbReference type="PIRSF" id="PIRSF006060">
    <property type="entry name" value="AA_transporter"/>
    <property type="match status" value="1"/>
</dbReference>
<comment type="subcellular location">
    <subcellularLocation>
        <location evidence="1">Membrane</location>
        <topology evidence="1">Multi-pass membrane protein</topology>
    </subcellularLocation>
</comment>
<keyword evidence="3 6" id="KW-1133">Transmembrane helix</keyword>
<accession>A0A9W3K7Q6</accession>
<dbReference type="KEGG" id="bct:GEM_4719"/>
<feature type="transmembrane region" description="Helical" evidence="6">
    <location>
        <begin position="175"/>
        <end position="199"/>
    </location>
</feature>
<dbReference type="Proteomes" id="UP000032866">
    <property type="component" value="Chromosome 2"/>
</dbReference>
<dbReference type="GO" id="GO:0016020">
    <property type="term" value="C:membrane"/>
    <property type="evidence" value="ECO:0007669"/>
    <property type="project" value="UniProtKB-SubCell"/>
</dbReference>
<sequence length="489" mass="51986">MSEIEYVPQQSGSHGRPSDEAPKTLSGHLGTLDIVFTVLAYNAPLTVVIGMIPLVMSMGNGLGAPVTFLVAGAMMLLFAVGFTTMSKHVPNAGAYYAYISAGLGKPLGLGSAFMAITAYFLMIVGVYLYVGVIYVSLFKSLFNAEPLPWWQWSLLVWAIVSVLGYLRIEFSAKVLTIALACEVILVCAWELAIVGTRGASHLTIDWLKPSVVTSGSAGLAILFAVTCFAGFEATAVFREEARDPARTVPRATYVAILVMAALFASGAYFFITATGPAKALALSQSDPSNSVLSSIGTFLGKTGLELVNVLMCSSIFACALAMHNILSRYIYSLGVDGTFPKACSAVHHRHGSPHRASLIVSVLSIAGLFYVVQQSIAPYDGYAALMGVSGYALLLLQVLTSASVISFFIGRSLAVSRIKTFWIPLVSLTGLTATAWLATINMALLTGSERAAEILLFIIFGSLVVGAIYALVLRSKRPAVYRAIGRQTI</sequence>
<keyword evidence="4 6" id="KW-0472">Membrane</keyword>
<dbReference type="EMBL" id="CP003775">
    <property type="protein sequence ID" value="AFQ51108.1"/>
    <property type="molecule type" value="Genomic_DNA"/>
</dbReference>
<dbReference type="InterPro" id="IPR050367">
    <property type="entry name" value="APC_superfamily"/>
</dbReference>
<feature type="transmembrane region" description="Helical" evidence="6">
    <location>
        <begin position="306"/>
        <end position="326"/>
    </location>
</feature>
<dbReference type="Pfam" id="PF00324">
    <property type="entry name" value="AA_permease"/>
    <property type="match status" value="1"/>
</dbReference>
<feature type="region of interest" description="Disordered" evidence="5">
    <location>
        <begin position="1"/>
        <end position="22"/>
    </location>
</feature>
<feature type="transmembrane region" description="Helical" evidence="6">
    <location>
        <begin position="62"/>
        <end position="85"/>
    </location>
</feature>
<dbReference type="InterPro" id="IPR004841">
    <property type="entry name" value="AA-permease/SLC12A_dom"/>
</dbReference>
<feature type="transmembrane region" description="Helical" evidence="6">
    <location>
        <begin position="451"/>
        <end position="472"/>
    </location>
</feature>
<evidence type="ECO:0000256" key="5">
    <source>
        <dbReference type="SAM" id="MobiDB-lite"/>
    </source>
</evidence>
<feature type="transmembrane region" description="Helical" evidence="6">
    <location>
        <begin position="149"/>
        <end position="168"/>
    </location>
</feature>
<dbReference type="GO" id="GO:0055085">
    <property type="term" value="P:transmembrane transport"/>
    <property type="evidence" value="ECO:0007669"/>
    <property type="project" value="InterPro"/>
</dbReference>
<keyword evidence="2 6" id="KW-0812">Transmembrane</keyword>
<evidence type="ECO:0000313" key="9">
    <source>
        <dbReference type="Proteomes" id="UP000032866"/>
    </source>
</evidence>
<evidence type="ECO:0000256" key="3">
    <source>
        <dbReference type="ARBA" id="ARBA00022989"/>
    </source>
</evidence>
<feature type="transmembrane region" description="Helical" evidence="6">
    <location>
        <begin position="106"/>
        <end position="129"/>
    </location>
</feature>
<evidence type="ECO:0000256" key="4">
    <source>
        <dbReference type="ARBA" id="ARBA00023136"/>
    </source>
</evidence>
<dbReference type="AlphaFoldDB" id="A0A9W3K7Q6"/>
<feature type="transmembrane region" description="Helical" evidence="6">
    <location>
        <begin position="382"/>
        <end position="409"/>
    </location>
</feature>
<evidence type="ECO:0000256" key="6">
    <source>
        <dbReference type="SAM" id="Phobius"/>
    </source>
</evidence>
<dbReference type="Gene3D" id="1.20.1740.10">
    <property type="entry name" value="Amino acid/polyamine transporter I"/>
    <property type="match status" value="1"/>
</dbReference>
<evidence type="ECO:0000256" key="2">
    <source>
        <dbReference type="ARBA" id="ARBA00022692"/>
    </source>
</evidence>
<dbReference type="RefSeq" id="WP_014899871.1">
    <property type="nucleotide sequence ID" value="NC_018514.1"/>
</dbReference>
<evidence type="ECO:0000256" key="1">
    <source>
        <dbReference type="ARBA" id="ARBA00004141"/>
    </source>
</evidence>
<feature type="transmembrane region" description="Helical" evidence="6">
    <location>
        <begin position="356"/>
        <end position="376"/>
    </location>
</feature>
<evidence type="ECO:0000313" key="8">
    <source>
        <dbReference type="EMBL" id="AFQ51108.1"/>
    </source>
</evidence>
<feature type="transmembrane region" description="Helical" evidence="6">
    <location>
        <begin position="34"/>
        <end position="56"/>
    </location>
</feature>
<name>A0A9W3K7Q6_BURCE</name>
<dbReference type="PANTHER" id="PTHR42770:SF16">
    <property type="entry name" value="AMINO ACID PERMEASE"/>
    <property type="match status" value="1"/>
</dbReference>
<feature type="transmembrane region" description="Helical" evidence="6">
    <location>
        <begin position="421"/>
        <end position="445"/>
    </location>
</feature>
<organism evidence="8 9">
    <name type="scientific">Burkholderia cepacia GG4</name>
    <dbReference type="NCBI Taxonomy" id="1009846"/>
    <lineage>
        <taxon>Bacteria</taxon>
        <taxon>Pseudomonadati</taxon>
        <taxon>Pseudomonadota</taxon>
        <taxon>Betaproteobacteria</taxon>
        <taxon>Burkholderiales</taxon>
        <taxon>Burkholderiaceae</taxon>
        <taxon>Burkholderia</taxon>
        <taxon>Burkholderia cepacia complex</taxon>
    </lineage>
</organism>